<dbReference type="PANTHER" id="PTHR19143:SF458">
    <property type="entry name" value="FIBRINOGEN C-TERMINAL DOMAIN-CONTAINING PROTEIN-RELATED"/>
    <property type="match status" value="1"/>
</dbReference>
<dbReference type="NCBIfam" id="NF040941">
    <property type="entry name" value="GGGWT_bact"/>
    <property type="match status" value="1"/>
</dbReference>
<dbReference type="OMA" id="EACHTEN"/>
<dbReference type="AlphaFoldDB" id="A0A913ZQG3"/>
<dbReference type="InterPro" id="IPR050373">
    <property type="entry name" value="Fibrinogen_C-term_domain"/>
</dbReference>
<evidence type="ECO:0000313" key="5">
    <source>
        <dbReference type="Proteomes" id="UP000887568"/>
    </source>
</evidence>
<evidence type="ECO:0000259" key="3">
    <source>
        <dbReference type="PROSITE" id="PS51406"/>
    </source>
</evidence>
<keyword evidence="5" id="KW-1185">Reference proteome</keyword>
<dbReference type="SUPFAM" id="SSF56496">
    <property type="entry name" value="Fibrinogen C-terminal domain-like"/>
    <property type="match status" value="1"/>
</dbReference>
<dbReference type="RefSeq" id="XP_038053619.1">
    <property type="nucleotide sequence ID" value="XM_038197691.1"/>
</dbReference>
<dbReference type="Proteomes" id="UP000887568">
    <property type="component" value="Unplaced"/>
</dbReference>
<dbReference type="PROSITE" id="PS50948">
    <property type="entry name" value="PAN"/>
    <property type="match status" value="1"/>
</dbReference>
<dbReference type="Gene3D" id="3.90.215.10">
    <property type="entry name" value="Gamma Fibrinogen, chain A, domain 1"/>
    <property type="match status" value="1"/>
</dbReference>
<feature type="domain" description="Fibrinogen C-terminal" evidence="3">
    <location>
        <begin position="106"/>
        <end position="328"/>
    </location>
</feature>
<evidence type="ECO:0000313" key="4">
    <source>
        <dbReference type="EnsemblMetazoa" id="XP_038053619.1"/>
    </source>
</evidence>
<dbReference type="InterPro" id="IPR002181">
    <property type="entry name" value="Fibrinogen_a/b/g_C_dom"/>
</dbReference>
<evidence type="ECO:0000259" key="2">
    <source>
        <dbReference type="PROSITE" id="PS50948"/>
    </source>
</evidence>
<dbReference type="PROSITE" id="PS51406">
    <property type="entry name" value="FIBRINOGEN_C_2"/>
    <property type="match status" value="1"/>
</dbReference>
<proteinExistence type="predicted"/>
<dbReference type="Pfam" id="PF00147">
    <property type="entry name" value="Fibrinogen_C"/>
    <property type="match status" value="1"/>
</dbReference>
<reference evidence="4" key="1">
    <citation type="submission" date="2022-11" db="UniProtKB">
        <authorList>
            <consortium name="EnsemblMetazoa"/>
        </authorList>
    </citation>
    <scope>IDENTIFICATION</scope>
</reference>
<dbReference type="SMART" id="SM00186">
    <property type="entry name" value="FBG"/>
    <property type="match status" value="1"/>
</dbReference>
<dbReference type="InterPro" id="IPR014716">
    <property type="entry name" value="Fibrinogen_a/b/g_C_1"/>
</dbReference>
<dbReference type="GO" id="GO:0005615">
    <property type="term" value="C:extracellular space"/>
    <property type="evidence" value="ECO:0007669"/>
    <property type="project" value="TreeGrafter"/>
</dbReference>
<dbReference type="Gene3D" id="3.50.4.10">
    <property type="entry name" value="Hepatocyte Growth Factor"/>
    <property type="match status" value="1"/>
</dbReference>
<accession>A0A913ZQG3</accession>
<dbReference type="GeneID" id="119726073"/>
<organism evidence="4 5">
    <name type="scientific">Patiria miniata</name>
    <name type="common">Bat star</name>
    <name type="synonym">Asterina miniata</name>
    <dbReference type="NCBI Taxonomy" id="46514"/>
    <lineage>
        <taxon>Eukaryota</taxon>
        <taxon>Metazoa</taxon>
        <taxon>Echinodermata</taxon>
        <taxon>Eleutherozoa</taxon>
        <taxon>Asterozoa</taxon>
        <taxon>Asteroidea</taxon>
        <taxon>Valvatacea</taxon>
        <taxon>Valvatida</taxon>
        <taxon>Asterinidae</taxon>
        <taxon>Patiria</taxon>
    </lineage>
</organism>
<protein>
    <recommendedName>
        <fullName evidence="6">Fibrinogen C-terminal domain-containing protein</fullName>
    </recommendedName>
</protein>
<feature type="domain" description="Apple" evidence="2">
    <location>
        <begin position="21"/>
        <end position="99"/>
    </location>
</feature>
<dbReference type="InterPro" id="IPR036056">
    <property type="entry name" value="Fibrinogen-like_C"/>
</dbReference>
<keyword evidence="1" id="KW-1015">Disulfide bond</keyword>
<sequence length="328" mass="37150">MAAVMLVVTAHNCLNPSPGKCTRDFHGATNRTLKNHAYQTKITASVVICGRDCSMDPRCASFNFNSCRRVCELNAATRIQRPVGDFIELHGSVYFDEDLETPLTSAVGPARYGSCKELLEACHTENGIYTIFPTGTSGTGEIQVYCDMETDGGGWIVFQRRRDGTVDFYRTWTEYRSGFGELDGEFWLGNEHLRGLTQSGQWRLRVDLGDWDGTETWAEYGEFAVSGDSFTLRVGGYDPRSTTGDSMGVHNGLDFITKEGGNCALQYEGAWWFAWCLDSHLNGKYYDQATYNLGIMWSIRKRYYQNNYQYYTEFNSLKSCSMKMREVL</sequence>
<name>A0A913ZQG3_PATMI</name>
<dbReference type="EnsemblMetazoa" id="XM_038197691.1">
    <property type="protein sequence ID" value="XP_038053619.1"/>
    <property type="gene ID" value="LOC119726073"/>
</dbReference>
<dbReference type="PROSITE" id="PS00514">
    <property type="entry name" value="FIBRINOGEN_C_1"/>
    <property type="match status" value="1"/>
</dbReference>
<dbReference type="Pfam" id="PF00024">
    <property type="entry name" value="PAN_1"/>
    <property type="match status" value="1"/>
</dbReference>
<dbReference type="InterPro" id="IPR020837">
    <property type="entry name" value="Fibrinogen_CS"/>
</dbReference>
<evidence type="ECO:0000256" key="1">
    <source>
        <dbReference type="ARBA" id="ARBA00023157"/>
    </source>
</evidence>
<evidence type="ECO:0008006" key="6">
    <source>
        <dbReference type="Google" id="ProtNLM"/>
    </source>
</evidence>
<dbReference type="SUPFAM" id="SSF57414">
    <property type="entry name" value="Hairpin loop containing domain-like"/>
    <property type="match status" value="1"/>
</dbReference>
<dbReference type="CDD" id="cd00087">
    <property type="entry name" value="FReD"/>
    <property type="match status" value="1"/>
</dbReference>
<dbReference type="InterPro" id="IPR003609">
    <property type="entry name" value="Pan_app"/>
</dbReference>
<dbReference type="Gene3D" id="4.10.530.10">
    <property type="entry name" value="Gamma-fibrinogen Carboxyl Terminal Fragment, domain 2"/>
    <property type="match status" value="1"/>
</dbReference>
<dbReference type="PANTHER" id="PTHR19143">
    <property type="entry name" value="FIBRINOGEN/TENASCIN/ANGIOPOEITIN"/>
    <property type="match status" value="1"/>
</dbReference>